<sequence length="115" mass="13262">MRNNKKHIVDIDQMLRQTSVDNYEPSIDFVDKVMAQIDTQKQIKPQSKYIKLGFQLAAACALIIFITNVFVFLSSASTSENADNEWTSLYESNSPTNWYDYNNDDLFLANHQTTE</sequence>
<protein>
    <submittedName>
        <fullName evidence="2">Uncharacterized protein</fullName>
    </submittedName>
</protein>
<dbReference type="Proteomes" id="UP000605676">
    <property type="component" value="Unassembled WGS sequence"/>
</dbReference>
<feature type="transmembrane region" description="Helical" evidence="1">
    <location>
        <begin position="52"/>
        <end position="73"/>
    </location>
</feature>
<organism evidence="2 3">
    <name type="scientific">Carboxylicivirga marina</name>
    <dbReference type="NCBI Taxonomy" id="2800988"/>
    <lineage>
        <taxon>Bacteria</taxon>
        <taxon>Pseudomonadati</taxon>
        <taxon>Bacteroidota</taxon>
        <taxon>Bacteroidia</taxon>
        <taxon>Marinilabiliales</taxon>
        <taxon>Marinilabiliaceae</taxon>
        <taxon>Carboxylicivirga</taxon>
    </lineage>
</organism>
<name>A0ABS1HNW3_9BACT</name>
<dbReference type="EMBL" id="JAENRR010000061">
    <property type="protein sequence ID" value="MBK3519290.1"/>
    <property type="molecule type" value="Genomic_DNA"/>
</dbReference>
<accession>A0ABS1HNW3</accession>
<gene>
    <name evidence="2" type="ORF">JIV24_18220</name>
</gene>
<keyword evidence="3" id="KW-1185">Reference proteome</keyword>
<keyword evidence="1" id="KW-1133">Transmembrane helix</keyword>
<keyword evidence="1" id="KW-0472">Membrane</keyword>
<evidence type="ECO:0000313" key="3">
    <source>
        <dbReference type="Proteomes" id="UP000605676"/>
    </source>
</evidence>
<keyword evidence="1" id="KW-0812">Transmembrane</keyword>
<reference evidence="2 3" key="1">
    <citation type="submission" date="2021-01" db="EMBL/GenBank/DDBJ databases">
        <title>Carboxyliciviraga sp.nov., isolated from coastal sediments.</title>
        <authorList>
            <person name="Lu D."/>
            <person name="Zhang T."/>
        </authorList>
    </citation>
    <scope>NUCLEOTIDE SEQUENCE [LARGE SCALE GENOMIC DNA]</scope>
    <source>
        <strain evidence="2 3">N1Y132</strain>
    </source>
</reference>
<evidence type="ECO:0000313" key="2">
    <source>
        <dbReference type="EMBL" id="MBK3519290.1"/>
    </source>
</evidence>
<dbReference type="RefSeq" id="WP_200466511.1">
    <property type="nucleotide sequence ID" value="NZ_JAENRR010000061.1"/>
</dbReference>
<proteinExistence type="predicted"/>
<evidence type="ECO:0000256" key="1">
    <source>
        <dbReference type="SAM" id="Phobius"/>
    </source>
</evidence>
<comment type="caution">
    <text evidence="2">The sequence shown here is derived from an EMBL/GenBank/DDBJ whole genome shotgun (WGS) entry which is preliminary data.</text>
</comment>